<name>A0A7I7RXJ5_9MYCO</name>
<evidence type="ECO:0000313" key="2">
    <source>
        <dbReference type="Proteomes" id="UP000467428"/>
    </source>
</evidence>
<sequence>MGHLDTARVDVAMLHDAARGYDAVADAVAHARTHLARLTFDGAVAGRSHAVRGDALRGAVDRIDDGMRRWAEATAAVAAALRSSADRYAAADADAARRLG</sequence>
<dbReference type="Proteomes" id="UP000467428">
    <property type="component" value="Chromosome"/>
</dbReference>
<proteinExistence type="predicted"/>
<dbReference type="GO" id="GO:0009306">
    <property type="term" value="P:protein secretion"/>
    <property type="evidence" value="ECO:0007669"/>
    <property type="project" value="InterPro"/>
</dbReference>
<keyword evidence="2" id="KW-1185">Reference proteome</keyword>
<protein>
    <recommendedName>
        <fullName evidence="3">ESX-1 secretion-associated protein</fullName>
    </recommendedName>
</protein>
<reference evidence="1 2" key="1">
    <citation type="journal article" date="2019" name="Emerg. Microbes Infect.">
        <title>Comprehensive subspecies identification of 175 nontuberculous mycobacteria species based on 7547 genomic profiles.</title>
        <authorList>
            <person name="Matsumoto Y."/>
            <person name="Kinjo T."/>
            <person name="Motooka D."/>
            <person name="Nabeya D."/>
            <person name="Jung N."/>
            <person name="Uechi K."/>
            <person name="Horii T."/>
            <person name="Iida T."/>
            <person name="Fujita J."/>
            <person name="Nakamura S."/>
        </authorList>
    </citation>
    <scope>NUCLEOTIDE SEQUENCE [LARGE SCALE GENOMIC DNA]</scope>
    <source>
        <strain evidence="1 2">JCM 18538</strain>
    </source>
</reference>
<evidence type="ECO:0000313" key="1">
    <source>
        <dbReference type="EMBL" id="BBY49223.1"/>
    </source>
</evidence>
<geneLocation type="plasmid" evidence="2">
    <name>pjcm18538 dna</name>
</geneLocation>
<accession>A0A7I7RXJ5</accession>
<dbReference type="RefSeq" id="WP_163918893.1">
    <property type="nucleotide sequence ID" value="NZ_AP022593.1"/>
</dbReference>
<dbReference type="EMBL" id="AP022593">
    <property type="protein sequence ID" value="BBY49223.1"/>
    <property type="molecule type" value="Genomic_DNA"/>
</dbReference>
<evidence type="ECO:0008006" key="3">
    <source>
        <dbReference type="Google" id="ProtNLM"/>
    </source>
</evidence>
<dbReference type="AlphaFoldDB" id="A0A7I7RXJ5"/>
<organism evidence="1 2">
    <name type="scientific">Mycolicibacterium arabiense</name>
    <dbReference type="NCBI Taxonomy" id="1286181"/>
    <lineage>
        <taxon>Bacteria</taxon>
        <taxon>Bacillati</taxon>
        <taxon>Actinomycetota</taxon>
        <taxon>Actinomycetes</taxon>
        <taxon>Mycobacteriales</taxon>
        <taxon>Mycobacteriaceae</taxon>
        <taxon>Mycolicibacterium</taxon>
    </lineage>
</organism>
<dbReference type="InterPro" id="IPR022536">
    <property type="entry name" value="EspC"/>
</dbReference>
<dbReference type="Pfam" id="PF10824">
    <property type="entry name" value="T7SS_ESX_EspC"/>
    <property type="match status" value="1"/>
</dbReference>
<dbReference type="Gene3D" id="1.10.287.1060">
    <property type="entry name" value="ESAT-6-like"/>
    <property type="match status" value="1"/>
</dbReference>
<dbReference type="KEGG" id="marz:MARA_26910"/>
<gene>
    <name evidence="1" type="ORF">MARA_26910</name>
</gene>